<protein>
    <submittedName>
        <fullName evidence="2">Uncharacterized protein</fullName>
    </submittedName>
</protein>
<feature type="transmembrane region" description="Helical" evidence="1">
    <location>
        <begin position="399"/>
        <end position="419"/>
    </location>
</feature>
<evidence type="ECO:0000313" key="2">
    <source>
        <dbReference type="EMBL" id="CAF4737865.1"/>
    </source>
</evidence>
<keyword evidence="1" id="KW-0472">Membrane</keyword>
<dbReference type="Proteomes" id="UP000663838">
    <property type="component" value="Unassembled WGS sequence"/>
</dbReference>
<organism evidence="2 3">
    <name type="scientific">Rotaria socialis</name>
    <dbReference type="NCBI Taxonomy" id="392032"/>
    <lineage>
        <taxon>Eukaryota</taxon>
        <taxon>Metazoa</taxon>
        <taxon>Spiralia</taxon>
        <taxon>Gnathifera</taxon>
        <taxon>Rotifera</taxon>
        <taxon>Eurotatoria</taxon>
        <taxon>Bdelloidea</taxon>
        <taxon>Philodinida</taxon>
        <taxon>Philodinidae</taxon>
        <taxon>Rotaria</taxon>
    </lineage>
</organism>
<evidence type="ECO:0000256" key="1">
    <source>
        <dbReference type="SAM" id="Phobius"/>
    </source>
</evidence>
<proteinExistence type="predicted"/>
<reference evidence="2" key="1">
    <citation type="submission" date="2021-02" db="EMBL/GenBank/DDBJ databases">
        <authorList>
            <person name="Nowell W R."/>
        </authorList>
    </citation>
    <scope>NUCLEOTIDE SEQUENCE</scope>
</reference>
<keyword evidence="1" id="KW-0812">Transmembrane</keyword>
<accession>A0A821KNS6</accession>
<keyword evidence="1" id="KW-1133">Transmembrane helix</keyword>
<sequence length="495" mass="54365">MKESVNSYVFHHCVTIPTIRKGGPRNNTKTYSTVDDAENHLSPQHFCLPHTLFNRSFLVAVILLELGFGSIPNSCKVGSFLIRSKGELRVALMATSLDTSSTYSGILSSSSPCFVRPSGSGTVYYYQAIQVTVFAWGMHTFSSSSLMDTFSCLYNETFFPDRSSQNLIESDDDSNGAHQFRIRLNLQPGRAYILVVTTFSEIVTGSFQITATGPMQPVLSSAQPITKCSSTNDSDERTDQLHGNFGSIGLIKRTTASYVLSSSSPEFARPYAYDYNNVPYQAILVTVSMTGMYTFKSSSSIDTSGYLYNEPFNSSDSYRNLIISDDDSGGNLQFQINASLQSSHSYVLVVTPYRKAVTGRFLIEAAGPERLELTTYRHSAGPYSCGNKLTCKAGGLLKIIKSMVISVGCVGLLIGVFCCRPCTNKRKRTLRQQLSLLRQNPISQANSIPLRNVSINTGRTNEIDRPYTISISTVAATYAEQPPPTYEAAVLSSQR</sequence>
<dbReference type="EMBL" id="CAJOBS010001513">
    <property type="protein sequence ID" value="CAF4737865.1"/>
    <property type="molecule type" value="Genomic_DNA"/>
</dbReference>
<dbReference type="AlphaFoldDB" id="A0A821KNS6"/>
<name>A0A821KNS6_9BILA</name>
<comment type="caution">
    <text evidence="2">The sequence shown here is derived from an EMBL/GenBank/DDBJ whole genome shotgun (WGS) entry which is preliminary data.</text>
</comment>
<evidence type="ECO:0000313" key="3">
    <source>
        <dbReference type="Proteomes" id="UP000663838"/>
    </source>
</evidence>
<gene>
    <name evidence="2" type="ORF">TOA249_LOCUS19415</name>
</gene>